<dbReference type="Proteomes" id="UP000207598">
    <property type="component" value="Unassembled WGS sequence"/>
</dbReference>
<reference evidence="2 3" key="1">
    <citation type="submission" date="2017-05" db="EMBL/GenBank/DDBJ databases">
        <authorList>
            <person name="Song R."/>
            <person name="Chenine A.L."/>
            <person name="Ruprecht R.M."/>
        </authorList>
    </citation>
    <scope>NUCLEOTIDE SEQUENCE [LARGE SCALE GENOMIC DNA]</scope>
    <source>
        <strain evidence="2 3">CECT 8898</strain>
    </source>
</reference>
<organism evidence="2 3">
    <name type="scientific">Maliponia aquimaris</name>
    <dbReference type="NCBI Taxonomy" id="1673631"/>
    <lineage>
        <taxon>Bacteria</taxon>
        <taxon>Pseudomonadati</taxon>
        <taxon>Pseudomonadota</taxon>
        <taxon>Alphaproteobacteria</taxon>
        <taxon>Rhodobacterales</taxon>
        <taxon>Paracoccaceae</taxon>
        <taxon>Maliponia</taxon>
    </lineage>
</organism>
<dbReference type="OrthoDB" id="7837346at2"/>
<feature type="chain" id="PRO_5012421222" evidence="1">
    <location>
        <begin position="20"/>
        <end position="344"/>
    </location>
</feature>
<sequence>MIRLAPVLSLFLLSTAAAADVTCAEMQAALRVPPPAVGASEDPDGPLGCTRAALAMFEINKTALEQAAPPEDLSALHGTWLGDRVLSYLSGITVPGQELLVIGPGPEADTLRVTQYWMKAASPRINAPLWSEEGRYLGVTAEATLERQADGTLSVAGYGDEIVYGERQLEFERSHDLWTKTELNHFELPLQMRLHEDVLVLVGELRNPVTRLPRAYARSYTRVAPDAAELALAVGTAFALSQTRNFDCLAHQVSDGTGPLFEVLAPEGKAELEALVRELIGMGSRRIGIAEELRDATDDAERTRLRDEMTAWVERYSALTREGPQAALMQRIAEGSGGLCPDFF</sequence>
<protein>
    <submittedName>
        <fullName evidence="2">Uncharacterized protein</fullName>
    </submittedName>
</protein>
<gene>
    <name evidence="2" type="ORF">MAA8898_02853</name>
</gene>
<accession>A0A238KLB9</accession>
<dbReference type="RefSeq" id="WP_094021671.1">
    <property type="nucleotide sequence ID" value="NZ_FXYF01000007.1"/>
</dbReference>
<dbReference type="AlphaFoldDB" id="A0A238KLB9"/>
<feature type="signal peptide" evidence="1">
    <location>
        <begin position="1"/>
        <end position="19"/>
    </location>
</feature>
<dbReference type="EMBL" id="FXYF01000007">
    <property type="protein sequence ID" value="SMX43548.1"/>
    <property type="molecule type" value="Genomic_DNA"/>
</dbReference>
<evidence type="ECO:0000256" key="1">
    <source>
        <dbReference type="SAM" id="SignalP"/>
    </source>
</evidence>
<proteinExistence type="predicted"/>
<name>A0A238KLB9_9RHOB</name>
<keyword evidence="1" id="KW-0732">Signal</keyword>
<evidence type="ECO:0000313" key="3">
    <source>
        <dbReference type="Proteomes" id="UP000207598"/>
    </source>
</evidence>
<evidence type="ECO:0000313" key="2">
    <source>
        <dbReference type="EMBL" id="SMX43548.1"/>
    </source>
</evidence>
<keyword evidence="3" id="KW-1185">Reference proteome</keyword>